<name>A0ABX8MME4_9PSED</name>
<dbReference type="PANTHER" id="PTHR34384:SF5">
    <property type="entry name" value="L-2,3-DIAMINOPROPANOATE--CITRATE LIGASE"/>
    <property type="match status" value="1"/>
</dbReference>
<dbReference type="RefSeq" id="WP_164487304.1">
    <property type="nucleotide sequence ID" value="NZ_CP027706.1"/>
</dbReference>
<evidence type="ECO:0000313" key="5">
    <source>
        <dbReference type="Proteomes" id="UP000693952"/>
    </source>
</evidence>
<evidence type="ECO:0000313" key="4">
    <source>
        <dbReference type="EMBL" id="QXH40499.1"/>
    </source>
</evidence>
<comment type="similarity">
    <text evidence="1">Belongs to the IucA/IucC family.</text>
</comment>
<keyword evidence="5" id="KW-1185">Reference proteome</keyword>
<dbReference type="Gene3D" id="1.10.510.40">
    <property type="match status" value="1"/>
</dbReference>
<dbReference type="Pfam" id="PF04183">
    <property type="entry name" value="IucA_IucC"/>
    <property type="match status" value="1"/>
</dbReference>
<evidence type="ECO:0000256" key="1">
    <source>
        <dbReference type="ARBA" id="ARBA00007832"/>
    </source>
</evidence>
<reference evidence="4" key="1">
    <citation type="submission" date="2021-06" db="EMBL/GenBank/DDBJ databases">
        <title>Updating the genus Pseudomonas: Description of 43 new species and partition of the Pseudomonas putida group.</title>
        <authorList>
            <person name="Girard L."/>
            <person name="Lood C."/>
            <person name="Vandamme P."/>
            <person name="Rokni-Zadeh H."/>
            <person name="van Noort V."/>
            <person name="Hofte M."/>
            <person name="Lavigne R."/>
            <person name="De Mot R."/>
        </authorList>
    </citation>
    <scope>NUCLEOTIDE SEQUENCE</scope>
    <source>
        <strain evidence="4">CMR12a</strain>
    </source>
</reference>
<protein>
    <recommendedName>
        <fullName evidence="6">Siderophore synthetase component</fullName>
    </recommendedName>
</protein>
<dbReference type="Pfam" id="PF06276">
    <property type="entry name" value="FhuF"/>
    <property type="match status" value="1"/>
</dbReference>
<evidence type="ECO:0008006" key="6">
    <source>
        <dbReference type="Google" id="ProtNLM"/>
    </source>
</evidence>
<dbReference type="InterPro" id="IPR007310">
    <property type="entry name" value="Aerobactin_biosyn_IucA/IucC_N"/>
</dbReference>
<sequence length="550" mass="61196">MRPPATVSLATVRHWCLCNGLDRQGLRAIYREAHLICMARLLHYVFLEHLCDERITRVAGEGGLRLCLGLGPTLQMQLVGDAPQVYFELLANPRLDDAGQCRDLAWSGPFLRALSQVLAGTPYDRHLPALAHDYRNSFCNLILNLALGRRAGQPGCAIEPVCRGHGYYPFPALRIGPCIQDVVDVSNLSPEPVPLFLVNAAGFRFHSSDYADPQSCAQHWGGPDMAGQEGLLPVHPWQLRLSPVVRELLRRDLVSLAPTQLQVVPLASQRTCRVLATGYDVKLALDATLTGERRLLYRLNSYNAPFVSSIVREVHGRSEIASIGFQYDVASLCWDDALVSEHLSAIVRGPCLAGDGEVVVPALNLWSPTGQAATLLKLDSHSDRLDSFRRYAEVLMSGPLQLCVQWGICLEPHMQNSYIVLRAGKPVRLLLRDLDNTIMDPARVRPICQELRVPLAPDTWTHMPDVLIGQGRLVHAMLHGHLYLVMHWLIKHRGMALAELEPCLEQHWQGLAARLRSTSGQGELQRLRAMVGSTKHSLSMRLEQSSNMKF</sequence>
<organism evidence="4 5">
    <name type="scientific">Pseudomonas sessilinigenes</name>
    <dbReference type="NCBI Taxonomy" id="658629"/>
    <lineage>
        <taxon>Bacteria</taxon>
        <taxon>Pseudomonadati</taxon>
        <taxon>Pseudomonadota</taxon>
        <taxon>Gammaproteobacteria</taxon>
        <taxon>Pseudomonadales</taxon>
        <taxon>Pseudomonadaceae</taxon>
        <taxon>Pseudomonas</taxon>
    </lineage>
</organism>
<dbReference type="InterPro" id="IPR022770">
    <property type="entry name" value="IucA/IucC-like_C"/>
</dbReference>
<dbReference type="InterPro" id="IPR037455">
    <property type="entry name" value="LucA/IucC-like"/>
</dbReference>
<feature type="domain" description="Aerobactin siderophore biosynthesis IucA/IucC N-terminal" evidence="2">
    <location>
        <begin position="161"/>
        <end position="361"/>
    </location>
</feature>
<evidence type="ECO:0000259" key="2">
    <source>
        <dbReference type="Pfam" id="PF04183"/>
    </source>
</evidence>
<proteinExistence type="inferred from homology"/>
<dbReference type="Proteomes" id="UP000693952">
    <property type="component" value="Chromosome"/>
</dbReference>
<evidence type="ECO:0000259" key="3">
    <source>
        <dbReference type="Pfam" id="PF06276"/>
    </source>
</evidence>
<accession>A0ABX8MME4</accession>
<feature type="domain" description="Aerobactin siderophore biosynthesis IucA/IucC-like C-terminal" evidence="3">
    <location>
        <begin position="388"/>
        <end position="519"/>
    </location>
</feature>
<dbReference type="EMBL" id="CP077074">
    <property type="protein sequence ID" value="QXH40499.1"/>
    <property type="molecule type" value="Genomic_DNA"/>
</dbReference>
<dbReference type="PANTHER" id="PTHR34384">
    <property type="entry name" value="L-2,3-DIAMINOPROPANOATE--CITRATE LIGASE"/>
    <property type="match status" value="1"/>
</dbReference>
<gene>
    <name evidence="4" type="ORF">KSS89_30560</name>
</gene>